<keyword evidence="2" id="KW-1133">Transmembrane helix</keyword>
<sequence length="3008" mass="311710">MENPSCSSWKRKNRCHQIYQTTSIILSQLFFLLLFSSFFSPTEQFGIFGPCTSATWSDWSAWSTCPVTTVIDPTIVARRTRKCNNSPLFCSGALPCEGEAAETLVCGTTTTKERYSTIVFGTTAFDETTTVGDVTTTELTTTEATTAAATTTADITTTTAASETTKYSVTTTEASATTLASTTKGSDTETTTEGRATDATTAAGSATRDQETTLDFTFPSNAPGVDTTLPVEESTAPYDECAEPVTTVSTMAPGTMGTLFPGGGGGGDGGLDPFTFPPTPDTMPGVTRSPSCKTTPVLTTTIAFKTCTMIAVSTTTPMISSTTSAIDSTTTSSGISTTLESLSTTSASETSAAPKTSTESDTSDAASTTSAAGSSTESDTTPGGSSESPTSGSQVPTTEGSVSSSESATSESASSPLAESTTESSSSSEGSSESPSATTFDSASSESVTSDSPLSSSEPSASSEEPSGSTEEPSASSEEPNLSTEEPSASSVEPSASSEEPSGSSDSPSSEEPIGSTDAAGSTDETTPSIIDETTTEYTWSTCNDCSQINVQLFNGNPYEDASSVLNRYSVAGCYYLQFYCRPIEIGDTTPVSTILSGDLSYLSAPLAANLACRDKKWVLLDSTNALASSVSSLGCVYAIATTTKPKTTTFPGIDPNNPCMNCSNLVVSQSIYPEGVTYLDHTLNSCLSVEAHCLPINGGTEVELMYNNKGILDSGSAVNRTFTCTKNSKWLDVSTNNIINNISCIMPKTVTTTPIVASTLSEIPSTDGGSPTKDSSIKPVTEPKTTPDAEPPEEVTTPGAFISTTQLELTTVEDLPSTVPAAPPTPGSTQNEEEESTTTLPATCNNCVALEPLSRLGPGKYNGMLVLWHYRQNGCNRVSISCQATMSESDVAYLYYNPNGEVMTGTGELAMDLVCTNGNYVYQGKTISTVSCLASTSAVVPITTLPPITTPAPGDDCSGCNRLPVEILSVSSGYTNGLLKATTSYSNCMSVYLTCYGVLSTDQAYLVYADSPLSTSKANTNLTLTCNTAGMWVTQALQTVESISCGYVSEVVTTTALPSSCGICANMESAEALLQTDSYDGMIVLYNYVDAVSKCKKVDISCQGTTSTEIADLIFNPIGTVSTGPGVHEISLNCSSDGKWKYMGSEIKTVSCIISGEIPGTPPTTVLVPSTTPNPAIPMCAQCSRLTAGAVSSIDNSLMNGITAMTFSTENSCSTVQVVCSGVTSTERVTLLAATTSLISGVGSVSFSFKCNSAAEWMTSAGTIVDSVACGRYNLTTSPTPTTTTTTTRTTTTVPRTTVTTVTQCSKCANMLAKAVNPTDGSYDGMIILNHFTSTNGCRAVDVSCGPTLNTENATIIFGSTVVATGAATHSFSLTCDSNANWIYESTSVSTVSCLISTATNGVTVAPTTAGTTVKDDTANACSQCGRAPIVSVGSGSTYLNGFTTVVQSTDSQGCSILYIKCQGMTTGDAVALLSSGLPYSSGFGTASANLTCNSQSQWVGRTSSVISSFACGHKNAATTRSVVTTLAPSGLCTSCENMVAVSMAGSQSNSYDGMVIMDHFISPFIGCRMVTVTCAPTVATENATLYFNSNTMASGMASHEFDLTCDASGVWTYDSTTINTVGCLISTGTGVATTVTTMAPVTNPSNNLCSQCPRLPIQTVSSTSGFQNGFTTLTTTLNTFGCSVVTMMCQGVTSDEPIAIVVNGHFADYAFGIVNYTDFACNSQGQWTSTSFGVVFSVVCQRSVTTVATTVTTTTARTTTTTSNAMCNSCADFRPRAMGSGANYDGMVVINHYKDRGTSCRKATIDCMTTMDYETASLYLDNQQISSSGQVELDMQCSSNGVWMYNGQQYSTTSCLVSNTTTSAGKKRKKRQAGTGLTACQSCSALPMTSLYAFYPYMNGFSTISIDDSSSCMTAVATCEGVTTSDSVAWIASGTILSSGTHMVNMTFTCNSLSTWQTSTGSVFSSLSCGRQYATTTVATTTVSSQALNCPNLIAAPLSAAELGANESNGQLILDHFIDTTVMAREVTITCYGSSSTDNTTISFNGGSRTMSGTGQIEMTMTCSSSGQWIRNGIAVQKVACIVVTPPGSTVPITTTIQTTPTTSAGSLPSTNCARNVMLTIPNGYNAGYLSMNTISTETSLQVVMSCAAPTGISESMLLSSTGAISTSGSPNTNMTMSCNSASQWVVSSTSGTGIPVGTIITSLACVVAVSPSTTLVPATVAAGCQLCPNLPAIGLLPAQLDVNERNGQFILDHVTTATACRVVYLSCAGSTASENSTILFNGGSQTMSNQGITSTVLTCTSSSTWDWYGSPVGYASCKVADRALTTTTAPISLTTSAYIVPGDTGLACSRSDLVNPLIEGDAGAYLVLDTKIVNGGLSTTLSCAAPDNTATAVLTNGDGSVLGQSSNGLINMTLTCNSNSQWVISAISSSTTGTSAPVGTVVDDLKCGEVAAPTTTTTLATTTTPSGQCQSCPNMQAIALTSSQLVVNGATNGQLLLSHTVDQSSKCRIVVIKCRGENTNQNATIFFNANGQSLSAQYGQVSTSMACSPSNVWQRNGVQIDGVACMITSVVGATSTSPAPITTIAPTSTSQSSNGPSTSCNTGFFTAISAPGYTSGFMTVDTQTSGNVMTADVTCASPVSTQTAALLDQSNNQVSSGVGSTFMILTCNANSQWVTPTGTPVTTLSCGTIAPATTTTIATTLATVAATTPTTVPAATDCSAAAWNTWQEWSACTDTCGSCGTQQRFRSCNKPLDTCTCTGTAYEKVYCNLAVCKFPKDSCCDGFIPKSSGGTFVCLCISLGCLGGFGGCGSACLFGLCLQPPIIQSIGCPCGAGFMCMRGGCVARAAAAGTKTFRDESSRPPDLRETTTPDDHFSTCCSLLEVPSSCTDLCSYATYSSEEVSAVLLQQSACPVSSIRKIHFCAARGTNHTECCSNSLVPQHCHSFCDQSHDKNVDDLSIAHLQCVQHFNDIKSCFVEHANSEYFEASNQDPELIEQRQETSMRSSF</sequence>
<evidence type="ECO:0000256" key="2">
    <source>
        <dbReference type="SAM" id="Phobius"/>
    </source>
</evidence>
<dbReference type="InterPro" id="IPR000884">
    <property type="entry name" value="TSP1_rpt"/>
</dbReference>
<keyword evidence="2" id="KW-0812">Transmembrane</keyword>
<organism evidence="4 5">
    <name type="scientific">Caenorhabditis briggsae</name>
    <dbReference type="NCBI Taxonomy" id="6238"/>
    <lineage>
        <taxon>Eukaryota</taxon>
        <taxon>Metazoa</taxon>
        <taxon>Ecdysozoa</taxon>
        <taxon>Nematoda</taxon>
        <taxon>Chromadorea</taxon>
        <taxon>Rhabditida</taxon>
        <taxon>Rhabditina</taxon>
        <taxon>Rhabditomorpha</taxon>
        <taxon>Rhabditoidea</taxon>
        <taxon>Rhabditidae</taxon>
        <taxon>Peloderinae</taxon>
        <taxon>Caenorhabditis</taxon>
    </lineage>
</organism>
<feature type="domain" description="C6" evidence="3">
    <location>
        <begin position="1989"/>
        <end position="2083"/>
    </location>
</feature>
<dbReference type="Gene3D" id="2.20.100.10">
    <property type="entry name" value="Thrombospondin type-1 (TSP1) repeat"/>
    <property type="match status" value="2"/>
</dbReference>
<protein>
    <recommendedName>
        <fullName evidence="3">C6 domain-containing protein</fullName>
    </recommendedName>
</protein>
<feature type="domain" description="C6" evidence="3">
    <location>
        <begin position="1181"/>
        <end position="1271"/>
    </location>
</feature>
<feature type="domain" description="C6" evidence="3">
    <location>
        <begin position="1882"/>
        <end position="1971"/>
    </location>
</feature>
<feature type="transmembrane region" description="Helical" evidence="2">
    <location>
        <begin position="21"/>
        <end position="39"/>
    </location>
</feature>
<dbReference type="SUPFAM" id="SSF82895">
    <property type="entry name" value="TSP-1 type 1 repeat"/>
    <property type="match status" value="1"/>
</dbReference>
<feature type="domain" description="C6" evidence="3">
    <location>
        <begin position="1062"/>
        <end position="1153"/>
    </location>
</feature>
<accession>A0AAE9JMV7</accession>
<feature type="domain" description="C6" evidence="3">
    <location>
        <begin position="660"/>
        <end position="745"/>
    </location>
</feature>
<feature type="compositionally biased region" description="Low complexity" evidence="1">
    <location>
        <begin position="178"/>
        <end position="207"/>
    </location>
</feature>
<feature type="domain" description="C6" evidence="3">
    <location>
        <begin position="2227"/>
        <end position="2320"/>
    </location>
</feature>
<dbReference type="Pfam" id="PF01682">
    <property type="entry name" value="DB"/>
    <property type="match status" value="1"/>
</dbReference>
<feature type="domain" description="C6" evidence="3">
    <location>
        <begin position="1534"/>
        <end position="1625"/>
    </location>
</feature>
<dbReference type="SMART" id="SM00209">
    <property type="entry name" value="TSP1"/>
    <property type="match status" value="2"/>
</dbReference>
<gene>
    <name evidence="4" type="ORF">L5515_007921</name>
</gene>
<name>A0AAE9JMV7_CAEBR</name>
<dbReference type="PANTHER" id="PTHR21629">
    <property type="entry name" value="C6 DOMAIN-CONTAINING PROTEIN"/>
    <property type="match status" value="1"/>
</dbReference>
<feature type="compositionally biased region" description="Polar residues" evidence="1">
    <location>
        <begin position="519"/>
        <end position="528"/>
    </location>
</feature>
<feature type="compositionally biased region" description="Polar residues" evidence="1">
    <location>
        <begin position="762"/>
        <end position="775"/>
    </location>
</feature>
<dbReference type="InterPro" id="IPR002601">
    <property type="entry name" value="C6_domain"/>
</dbReference>
<dbReference type="SMART" id="SM01048">
    <property type="entry name" value="C6"/>
    <property type="match status" value="17"/>
</dbReference>
<feature type="region of interest" description="Disordered" evidence="1">
    <location>
        <begin position="178"/>
        <end position="211"/>
    </location>
</feature>
<evidence type="ECO:0000313" key="5">
    <source>
        <dbReference type="Proteomes" id="UP000829354"/>
    </source>
</evidence>
<keyword evidence="5" id="KW-1185">Reference proteome</keyword>
<dbReference type="PANTHER" id="PTHR21629:SF5">
    <property type="entry name" value="C6 DOMAIN-CONTAINING PROTEIN"/>
    <property type="match status" value="1"/>
</dbReference>
<dbReference type="Pfam" id="PF00090">
    <property type="entry name" value="TSP_1"/>
    <property type="match status" value="1"/>
</dbReference>
<feature type="region of interest" description="Disordered" evidence="1">
    <location>
        <begin position="813"/>
        <end position="840"/>
    </location>
</feature>
<feature type="domain" description="C6" evidence="3">
    <location>
        <begin position="958"/>
        <end position="1046"/>
    </location>
</feature>
<dbReference type="InterPro" id="IPR036383">
    <property type="entry name" value="TSP1_rpt_sf"/>
</dbReference>
<feature type="domain" description="C6" evidence="3">
    <location>
        <begin position="1769"/>
        <end position="1857"/>
    </location>
</feature>
<feature type="domain" description="C6" evidence="3">
    <location>
        <begin position="2348"/>
        <end position="2450"/>
    </location>
</feature>
<keyword evidence="2" id="KW-0472">Membrane</keyword>
<feature type="compositionally biased region" description="Low complexity" evidence="1">
    <location>
        <begin position="322"/>
        <end position="516"/>
    </location>
</feature>
<evidence type="ECO:0000256" key="1">
    <source>
        <dbReference type="SAM" id="MobiDB-lite"/>
    </source>
</evidence>
<feature type="domain" description="C6" evidence="3">
    <location>
        <begin position="2600"/>
        <end position="2689"/>
    </location>
</feature>
<feature type="domain" description="C6" evidence="3">
    <location>
        <begin position="2112"/>
        <end position="2208"/>
    </location>
</feature>
<reference evidence="4 5" key="1">
    <citation type="submission" date="2022-04" db="EMBL/GenBank/DDBJ databases">
        <title>Chromosome-level reference genomes for two strains of Caenorhabditis briggsae: an improved platform for comparative genomics.</title>
        <authorList>
            <person name="Stevens L."/>
            <person name="Andersen E."/>
        </authorList>
    </citation>
    <scope>NUCLEOTIDE SEQUENCE [LARGE SCALE GENOMIC DNA]</scope>
    <source>
        <strain evidence="4">VX34</strain>
        <tissue evidence="4">Whole-organism</tissue>
    </source>
</reference>
<feature type="domain" description="C6" evidence="3">
    <location>
        <begin position="1651"/>
        <end position="1742"/>
    </location>
</feature>
<dbReference type="Pfam" id="PF01681">
    <property type="entry name" value="C6"/>
    <property type="match status" value="16"/>
</dbReference>
<evidence type="ECO:0000313" key="4">
    <source>
        <dbReference type="EMBL" id="UMM35175.1"/>
    </source>
</evidence>
<dbReference type="Proteomes" id="UP000829354">
    <property type="component" value="Chromosome V"/>
</dbReference>
<feature type="region of interest" description="Disordered" evidence="1">
    <location>
        <begin position="762"/>
        <end position="801"/>
    </location>
</feature>
<feature type="domain" description="C6" evidence="3">
    <location>
        <begin position="1306"/>
        <end position="1395"/>
    </location>
</feature>
<feature type="region of interest" description="Disordered" evidence="1">
    <location>
        <begin position="322"/>
        <end position="528"/>
    </location>
</feature>
<dbReference type="InterPro" id="IPR002602">
    <property type="entry name" value="DB"/>
</dbReference>
<feature type="domain" description="C6" evidence="3">
    <location>
        <begin position="1423"/>
        <end position="1513"/>
    </location>
</feature>
<evidence type="ECO:0000259" key="3">
    <source>
        <dbReference type="SMART" id="SM01048"/>
    </source>
</evidence>
<feature type="domain" description="C6" evidence="3">
    <location>
        <begin position="845"/>
        <end position="933"/>
    </location>
</feature>
<dbReference type="PROSITE" id="PS50092">
    <property type="entry name" value="TSP1"/>
    <property type="match status" value="2"/>
</dbReference>
<dbReference type="EMBL" id="CP092624">
    <property type="protein sequence ID" value="UMM35175.1"/>
    <property type="molecule type" value="Genomic_DNA"/>
</dbReference>
<feature type="domain" description="C6" evidence="3">
    <location>
        <begin position="2472"/>
        <end position="2568"/>
    </location>
</feature>
<proteinExistence type="predicted"/>